<dbReference type="GeneID" id="83200445"/>
<evidence type="ECO:0000313" key="10">
    <source>
        <dbReference type="Proteomes" id="UP001150941"/>
    </source>
</evidence>
<proteinExistence type="inferred from homology"/>
<comment type="subcellular location">
    <subcellularLocation>
        <location evidence="2 8">Mitochondrion inner membrane</location>
        <topology evidence="2 8">Peripheral membrane protein</topology>
        <orientation evidence="2 8">Matrix side</orientation>
    </subcellularLocation>
</comment>
<keyword evidence="5 8" id="KW-0809">Transit peptide</keyword>
<dbReference type="PANTHER" id="PTHR28087">
    <property type="entry name" value="ATPASE SYNTHESIS PROTEIN 25, MITOCHONDRIAL"/>
    <property type="match status" value="1"/>
</dbReference>
<comment type="similarity">
    <text evidence="3 8">Belongs to the ATP25 family.</text>
</comment>
<dbReference type="Gene3D" id="3.30.460.10">
    <property type="entry name" value="Beta Polymerase, domain 2"/>
    <property type="match status" value="1"/>
</dbReference>
<comment type="function">
    <text evidence="1">Probable mitochondrial mRNA stabilization factor.</text>
</comment>
<gene>
    <name evidence="9" type="ORF">N7468_003845</name>
</gene>
<dbReference type="GO" id="GO:0140053">
    <property type="term" value="P:mitochondrial gene expression"/>
    <property type="evidence" value="ECO:0007669"/>
    <property type="project" value="UniProtKB-UniRule"/>
</dbReference>
<accession>A0A9W9TS01</accession>
<dbReference type="GO" id="GO:0005743">
    <property type="term" value="C:mitochondrial inner membrane"/>
    <property type="evidence" value="ECO:0007669"/>
    <property type="project" value="UniProtKB-SubCell"/>
</dbReference>
<evidence type="ECO:0000256" key="3">
    <source>
        <dbReference type="ARBA" id="ARBA00010787"/>
    </source>
</evidence>
<sequence length="717" mass="80526">MPTAHIARTYSRIRPASARAFSVRTSLLSDHPPIANKPEIRLSEENNATKSEVEAPMASPVPWYLQEEAPVPEERLNVVDHLPKIPEDAPEILPNILEYSYKDLGLDNLNMFDLRALEVPAALGANVIMIIGTARSVKNLNVSADRLCRWGRSQYKLSPHADGLLGRNELKIKLRRKAKRARAASQSGAMVDEKDDGITTGWICVNLGVVDKNVPKLNMRETEFEGFGQVDSGISVVVQIFTEEKRAEVDLDGLWQNTLERAERKRLQEEALQNEPSHTAAQAPAPAQAINRVGAPSEQRRGFHTTRRLGMSINDASKIDFATAWSIIKDDAAKSGLTITPEFLLRMYSLLSHENALAELGTGPEDRSSTLFLQLFYGSIPSSMPEQDVASLKLRLWSLAVIHQHPKYSKIDLFDNFQQYLSNGYEISDELGGVIVSALLRPRPAEHEGQVYSQRVFEEEIDLALSVLERLSLRGVPIMSMRVFNQLYHVVNFTNTYVPAPVLSLRIPLEQRLEQAPRGNLRPEWQRQYLARISKMVAAADIPFEKDEAVELMVQQFLCEDYDGFWRLWRKFPLKGISRTVEDYYMLFKLHAHLGDEQRARDCLYEWVPMMAREPTPVPMQNPALLAIMRCLQVAEPAVIGSETLPSHERSHLQNLWYECGVELGREAMASGAVTKEELEDPNTAQQAIEKYILTQVAVDEGGASGAAGQDGEAKKE</sequence>
<protein>
    <recommendedName>
        <fullName evidence="8">ATPase synthesis protein 25</fullName>
    </recommendedName>
</protein>
<dbReference type="RefSeq" id="XP_058332145.1">
    <property type="nucleotide sequence ID" value="XM_058473142.1"/>
</dbReference>
<comment type="caution">
    <text evidence="9">The sequence shown here is derived from an EMBL/GenBank/DDBJ whole genome shotgun (WGS) entry which is preliminary data.</text>
</comment>
<keyword evidence="10" id="KW-1185">Reference proteome</keyword>
<evidence type="ECO:0000256" key="7">
    <source>
        <dbReference type="ARBA" id="ARBA00023136"/>
    </source>
</evidence>
<name>A0A9W9TS01_9EURO</name>
<reference evidence="9" key="2">
    <citation type="journal article" date="2023" name="IMA Fungus">
        <title>Comparative genomic study of the Penicillium genus elucidates a diverse pangenome and 15 lateral gene transfer events.</title>
        <authorList>
            <person name="Petersen C."/>
            <person name="Sorensen T."/>
            <person name="Nielsen M.R."/>
            <person name="Sondergaard T.E."/>
            <person name="Sorensen J.L."/>
            <person name="Fitzpatrick D.A."/>
            <person name="Frisvad J.C."/>
            <person name="Nielsen K.L."/>
        </authorList>
    </citation>
    <scope>NUCLEOTIDE SEQUENCE</scope>
    <source>
        <strain evidence="9">IBT 19713</strain>
    </source>
</reference>
<evidence type="ECO:0000256" key="6">
    <source>
        <dbReference type="ARBA" id="ARBA00023128"/>
    </source>
</evidence>
<dbReference type="Proteomes" id="UP001150941">
    <property type="component" value="Unassembled WGS sequence"/>
</dbReference>
<keyword evidence="4 8" id="KW-0999">Mitochondrion inner membrane</keyword>
<comment type="function">
    <text evidence="8">Mitochondrial mRNA stabilization factor.</text>
</comment>
<organism evidence="9 10">
    <name type="scientific">Penicillium chermesinum</name>
    <dbReference type="NCBI Taxonomy" id="63820"/>
    <lineage>
        <taxon>Eukaryota</taxon>
        <taxon>Fungi</taxon>
        <taxon>Dikarya</taxon>
        <taxon>Ascomycota</taxon>
        <taxon>Pezizomycotina</taxon>
        <taxon>Eurotiomycetes</taxon>
        <taxon>Eurotiomycetidae</taxon>
        <taxon>Eurotiales</taxon>
        <taxon>Aspergillaceae</taxon>
        <taxon>Penicillium</taxon>
    </lineage>
</organism>
<dbReference type="FunFam" id="3.30.460.10:FF:000044">
    <property type="entry name" value="ATPase synthesis protein 25, mitochondrial"/>
    <property type="match status" value="1"/>
</dbReference>
<evidence type="ECO:0000256" key="8">
    <source>
        <dbReference type="RuleBase" id="RU367062"/>
    </source>
</evidence>
<evidence type="ECO:0000256" key="5">
    <source>
        <dbReference type="ARBA" id="ARBA00022946"/>
    </source>
</evidence>
<dbReference type="AlphaFoldDB" id="A0A9W9TS01"/>
<dbReference type="OrthoDB" id="107372at2759"/>
<dbReference type="GO" id="GO:0048255">
    <property type="term" value="P:mRNA stabilization"/>
    <property type="evidence" value="ECO:0007669"/>
    <property type="project" value="TreeGrafter"/>
</dbReference>
<dbReference type="InterPro" id="IPR040152">
    <property type="entry name" value="Atp25"/>
</dbReference>
<evidence type="ECO:0000256" key="2">
    <source>
        <dbReference type="ARBA" id="ARBA00004443"/>
    </source>
</evidence>
<dbReference type="InterPro" id="IPR043519">
    <property type="entry name" value="NT_sf"/>
</dbReference>
<evidence type="ECO:0000256" key="1">
    <source>
        <dbReference type="ARBA" id="ARBA00003470"/>
    </source>
</evidence>
<keyword evidence="7 8" id="KW-0472">Membrane</keyword>
<evidence type="ECO:0000313" key="9">
    <source>
        <dbReference type="EMBL" id="KAJ5239226.1"/>
    </source>
</evidence>
<dbReference type="EMBL" id="JAPQKS010000003">
    <property type="protein sequence ID" value="KAJ5239226.1"/>
    <property type="molecule type" value="Genomic_DNA"/>
</dbReference>
<evidence type="ECO:0000256" key="4">
    <source>
        <dbReference type="ARBA" id="ARBA00022792"/>
    </source>
</evidence>
<keyword evidence="6 8" id="KW-0496">Mitochondrion</keyword>
<reference evidence="9" key="1">
    <citation type="submission" date="2022-11" db="EMBL/GenBank/DDBJ databases">
        <authorList>
            <person name="Petersen C."/>
        </authorList>
    </citation>
    <scope>NUCLEOTIDE SEQUENCE</scope>
    <source>
        <strain evidence="9">IBT 19713</strain>
    </source>
</reference>
<dbReference type="PANTHER" id="PTHR28087:SF1">
    <property type="entry name" value="ATPASE SYNTHESIS PROTEIN 25, MITOCHONDRIAL"/>
    <property type="match status" value="1"/>
</dbReference>